<reference evidence="2" key="1">
    <citation type="submission" date="2019-03" db="EMBL/GenBank/DDBJ databases">
        <title>Complete genome of Methylacidiphilum kamchatkense Kam1.</title>
        <authorList>
            <person name="Kruse T."/>
            <person name="Murarilal Ratnadevi C."/>
            <person name="Erikstad H.-A."/>
            <person name="Birkeland N.-K."/>
        </authorList>
    </citation>
    <scope>NUCLEOTIDE SEQUENCE [LARGE SCALE GENOMIC DNA]</scope>
    <source>
        <strain evidence="2">kam1</strain>
    </source>
</reference>
<organism evidence="1 2">
    <name type="scientific">Methylacidiphilum kamchatkense Kam1</name>
    <dbReference type="NCBI Taxonomy" id="1202785"/>
    <lineage>
        <taxon>Bacteria</taxon>
        <taxon>Pseudomonadati</taxon>
        <taxon>Verrucomicrobiota</taxon>
        <taxon>Methylacidiphilae</taxon>
        <taxon>Methylacidiphilales</taxon>
        <taxon>Methylacidiphilaceae</taxon>
        <taxon>Methylacidiphilum (ex Ratnadevi et al. 2023)</taxon>
    </lineage>
</organism>
<dbReference type="KEGG" id="mkc:kam1_321"/>
<gene>
    <name evidence="1" type="ORF">kam1_321</name>
</gene>
<proteinExistence type="predicted"/>
<dbReference type="EMBL" id="CP037899">
    <property type="protein sequence ID" value="QDQ41574.1"/>
    <property type="molecule type" value="Genomic_DNA"/>
</dbReference>
<dbReference type="AlphaFoldDB" id="A0A516TK77"/>
<protein>
    <submittedName>
        <fullName evidence="1">Uncharacterized protein</fullName>
    </submittedName>
</protein>
<accession>A0A516TK77</accession>
<name>A0A516TK77_9BACT</name>
<evidence type="ECO:0000313" key="1">
    <source>
        <dbReference type="EMBL" id="QDQ41574.1"/>
    </source>
</evidence>
<dbReference type="Proteomes" id="UP000315925">
    <property type="component" value="Chromosome"/>
</dbReference>
<evidence type="ECO:0000313" key="2">
    <source>
        <dbReference type="Proteomes" id="UP000315925"/>
    </source>
</evidence>
<sequence length="73" mass="8038">MGSRFSVYLLVGIIAFLFLGRTEQLFAKASKEPCKKIKSFTPPCANNVVIVNKKEFESSLPKRRKTSGGCVLG</sequence>